<dbReference type="Proteomes" id="UP000045706">
    <property type="component" value="Unassembled WGS sequence"/>
</dbReference>
<reference evidence="2" key="1">
    <citation type="submission" date="2015-05" db="EMBL/GenBank/DDBJ databases">
        <authorList>
            <person name="Fogelqvist Johan"/>
        </authorList>
    </citation>
    <scope>NUCLEOTIDE SEQUENCE [LARGE SCALE GENOMIC DNA]</scope>
</reference>
<accession>A0A0G4KQG5</accession>
<protein>
    <submittedName>
        <fullName evidence="1">Uncharacterized protein</fullName>
    </submittedName>
</protein>
<evidence type="ECO:0000313" key="1">
    <source>
        <dbReference type="EMBL" id="CRK11941.1"/>
    </source>
</evidence>
<dbReference type="EMBL" id="CVQI01002669">
    <property type="protein sequence ID" value="CRK11941.1"/>
    <property type="molecule type" value="Genomic_DNA"/>
</dbReference>
<sequence length="171" mass="19357">MFGICTEEVNSQDIGTFVYNKLSAFNTKTHPKSRRKKNGTGTGRFLMGATSVNKLVKIEAEFNSIPEKLGDVYKVLIRKMEADSLKLSQCICFATRPLYTGELWWAMLLDTNCPHRSLHKCQAADKIASEDEKMEKQLRPLSCGLVEVTYQSPIHPPDRQGLFSSRQGYHL</sequence>
<gene>
    <name evidence="1" type="ORF">BN1723_009538</name>
</gene>
<evidence type="ECO:0000313" key="2">
    <source>
        <dbReference type="Proteomes" id="UP000045706"/>
    </source>
</evidence>
<organism evidence="1 2">
    <name type="scientific">Verticillium longisporum</name>
    <name type="common">Verticillium dahliae var. longisporum</name>
    <dbReference type="NCBI Taxonomy" id="100787"/>
    <lineage>
        <taxon>Eukaryota</taxon>
        <taxon>Fungi</taxon>
        <taxon>Dikarya</taxon>
        <taxon>Ascomycota</taxon>
        <taxon>Pezizomycotina</taxon>
        <taxon>Sordariomycetes</taxon>
        <taxon>Hypocreomycetidae</taxon>
        <taxon>Glomerellales</taxon>
        <taxon>Plectosphaerellaceae</taxon>
        <taxon>Verticillium</taxon>
    </lineage>
</organism>
<dbReference type="AlphaFoldDB" id="A0A0G4KQG5"/>
<name>A0A0G4KQG5_VERLO</name>
<proteinExistence type="predicted"/>